<dbReference type="KEGG" id="jeo:JMA_35290"/>
<dbReference type="GO" id="GO:0016791">
    <property type="term" value="F:phosphatase activity"/>
    <property type="evidence" value="ECO:0007669"/>
    <property type="project" value="TreeGrafter"/>
</dbReference>
<dbReference type="PROSITE" id="PS01229">
    <property type="entry name" value="COF_2"/>
    <property type="match status" value="1"/>
</dbReference>
<dbReference type="AlphaFoldDB" id="A0A0B5AS24"/>
<dbReference type="NCBIfam" id="TIGR00099">
    <property type="entry name" value="Cof-subfamily"/>
    <property type="match status" value="1"/>
</dbReference>
<dbReference type="Gene3D" id="3.30.1240.10">
    <property type="match status" value="1"/>
</dbReference>
<dbReference type="InterPro" id="IPR023214">
    <property type="entry name" value="HAD_sf"/>
</dbReference>
<dbReference type="PANTHER" id="PTHR10000">
    <property type="entry name" value="PHOSPHOSERINE PHOSPHATASE"/>
    <property type="match status" value="1"/>
</dbReference>
<dbReference type="NCBIfam" id="TIGR01484">
    <property type="entry name" value="HAD-SF-IIB"/>
    <property type="match status" value="1"/>
</dbReference>
<dbReference type="GO" id="GO:0000287">
    <property type="term" value="F:magnesium ion binding"/>
    <property type="evidence" value="ECO:0007669"/>
    <property type="project" value="TreeGrafter"/>
</dbReference>
<accession>A0A0B5AS24</accession>
<dbReference type="SFLD" id="SFLDS00003">
    <property type="entry name" value="Haloacid_Dehalogenase"/>
    <property type="match status" value="1"/>
</dbReference>
<keyword evidence="2" id="KW-1185">Reference proteome</keyword>
<name>A0A0B5AS24_9BACL</name>
<dbReference type="PANTHER" id="PTHR10000:SF55">
    <property type="entry name" value="5-AMINO-6-(5-PHOSPHO-D-RIBITYLAMINO)URACIL PHOSPHATASE YCSE"/>
    <property type="match status" value="1"/>
</dbReference>
<dbReference type="STRING" id="1508404.JMA_35290"/>
<organism evidence="1 2">
    <name type="scientific">Jeotgalibacillus malaysiensis</name>
    <dbReference type="NCBI Taxonomy" id="1508404"/>
    <lineage>
        <taxon>Bacteria</taxon>
        <taxon>Bacillati</taxon>
        <taxon>Bacillota</taxon>
        <taxon>Bacilli</taxon>
        <taxon>Bacillales</taxon>
        <taxon>Caryophanaceae</taxon>
        <taxon>Jeotgalibacillus</taxon>
    </lineage>
</organism>
<dbReference type="InterPro" id="IPR006379">
    <property type="entry name" value="HAD-SF_hydro_IIB"/>
</dbReference>
<dbReference type="Pfam" id="PF08282">
    <property type="entry name" value="Hydrolase_3"/>
    <property type="match status" value="1"/>
</dbReference>
<dbReference type="GO" id="GO:0005829">
    <property type="term" value="C:cytosol"/>
    <property type="evidence" value="ECO:0007669"/>
    <property type="project" value="TreeGrafter"/>
</dbReference>
<evidence type="ECO:0000313" key="1">
    <source>
        <dbReference type="EMBL" id="AJD92846.1"/>
    </source>
</evidence>
<dbReference type="HOGENOM" id="CLU_044146_3_1_9"/>
<gene>
    <name evidence="1" type="ORF">JMA_35290</name>
</gene>
<dbReference type="InterPro" id="IPR000150">
    <property type="entry name" value="Cof"/>
</dbReference>
<proteinExistence type="predicted"/>
<reference evidence="1 2" key="1">
    <citation type="submission" date="2014-08" db="EMBL/GenBank/DDBJ databases">
        <title>Complete genome of a marine bacteria Jeotgalibacillus malaysiensis.</title>
        <authorList>
            <person name="Yaakop A.S."/>
            <person name="Chan K.-G."/>
            <person name="Goh K.M."/>
        </authorList>
    </citation>
    <scope>NUCLEOTIDE SEQUENCE [LARGE SCALE GENOMIC DNA]</scope>
    <source>
        <strain evidence="1 2">D5</strain>
    </source>
</reference>
<sequence>MKPKAIALDMDGTLLNAENEVAENLVSLLQHLQQKENIRVFIASGRTRQEIEEVLPGELTPDGIVSANGMGSYIGSETLEEYTLNPQLVQNAVKDAREKGIYYEAHPLHGERFALIEDQTYFKNMFKASKPETLMENELHSRKEAVSQLIHWTDAPSYEGNVKVYFFSMSIKEIEAWKETLQQKSAAYQFSTSSSSMHNVEIMEHGISKATGVNSLLKEYGLTPAELMAIGDGENDLPMLELAGHSVAMQNAENLVKSAVDEVTEYSYKEDGLYLFLKTYFEIK</sequence>
<dbReference type="BioCyc" id="JESP1508404:G14D9-12810-MONOMER"/>
<protein>
    <submittedName>
        <fullName evidence="1">Uncharacterized protein</fullName>
    </submittedName>
</protein>
<dbReference type="EMBL" id="CP009416">
    <property type="protein sequence ID" value="AJD92846.1"/>
    <property type="molecule type" value="Genomic_DNA"/>
</dbReference>
<evidence type="ECO:0000313" key="2">
    <source>
        <dbReference type="Proteomes" id="UP000031449"/>
    </source>
</evidence>
<dbReference type="OrthoDB" id="9810101at2"/>
<dbReference type="PROSITE" id="PS01228">
    <property type="entry name" value="COF_1"/>
    <property type="match status" value="1"/>
</dbReference>
<dbReference type="InterPro" id="IPR036412">
    <property type="entry name" value="HAD-like_sf"/>
</dbReference>
<dbReference type="SFLD" id="SFLDG01140">
    <property type="entry name" value="C2.B:_Phosphomannomutase_and_P"/>
    <property type="match status" value="1"/>
</dbReference>
<dbReference type="SUPFAM" id="SSF56784">
    <property type="entry name" value="HAD-like"/>
    <property type="match status" value="1"/>
</dbReference>
<dbReference type="Proteomes" id="UP000031449">
    <property type="component" value="Chromosome"/>
</dbReference>
<dbReference type="Gene3D" id="3.40.50.1000">
    <property type="entry name" value="HAD superfamily/HAD-like"/>
    <property type="match status" value="1"/>
</dbReference>